<keyword evidence="2" id="KW-1185">Reference proteome</keyword>
<accession>A0ACC8EMI5</accession>
<reference evidence="1 2" key="1">
    <citation type="journal article" date="2016" name="Nat. Commun.">
        <title>Ectomycorrhizal ecology is imprinted in the genome of the dominant symbiotic fungus Cenococcum geophilum.</title>
        <authorList>
            <consortium name="DOE Joint Genome Institute"/>
            <person name="Peter M."/>
            <person name="Kohler A."/>
            <person name="Ohm R.A."/>
            <person name="Kuo A."/>
            <person name="Krutzmann J."/>
            <person name="Morin E."/>
            <person name="Arend M."/>
            <person name="Barry K.W."/>
            <person name="Binder M."/>
            <person name="Choi C."/>
            <person name="Clum A."/>
            <person name="Copeland A."/>
            <person name="Grisel N."/>
            <person name="Haridas S."/>
            <person name="Kipfer T."/>
            <person name="LaButti K."/>
            <person name="Lindquist E."/>
            <person name="Lipzen A."/>
            <person name="Maire R."/>
            <person name="Meier B."/>
            <person name="Mihaltcheva S."/>
            <person name="Molinier V."/>
            <person name="Murat C."/>
            <person name="Poggeler S."/>
            <person name="Quandt C.A."/>
            <person name="Sperisen C."/>
            <person name="Tritt A."/>
            <person name="Tisserant E."/>
            <person name="Crous P.W."/>
            <person name="Henrissat B."/>
            <person name="Nehls U."/>
            <person name="Egli S."/>
            <person name="Spatafora J.W."/>
            <person name="Grigoriev I.V."/>
            <person name="Martin F.M."/>
        </authorList>
    </citation>
    <scope>NUCLEOTIDE SEQUENCE [LARGE SCALE GENOMIC DNA]</scope>
    <source>
        <strain evidence="1 2">1.58</strain>
    </source>
</reference>
<name>A0ACC8EMI5_9PEZI</name>
<dbReference type="EMBL" id="KV748260">
    <property type="protein sequence ID" value="OCK87547.1"/>
    <property type="molecule type" value="Genomic_DNA"/>
</dbReference>
<gene>
    <name evidence="1" type="ORF">K441DRAFT_355379</name>
</gene>
<organism evidence="1 2">
    <name type="scientific">Cenococcum geophilum 1.58</name>
    <dbReference type="NCBI Taxonomy" id="794803"/>
    <lineage>
        <taxon>Eukaryota</taxon>
        <taxon>Fungi</taxon>
        <taxon>Dikarya</taxon>
        <taxon>Ascomycota</taxon>
        <taxon>Pezizomycotina</taxon>
        <taxon>Dothideomycetes</taxon>
        <taxon>Pleosporomycetidae</taxon>
        <taxon>Gloniales</taxon>
        <taxon>Gloniaceae</taxon>
        <taxon>Cenococcum</taxon>
    </lineage>
</organism>
<proteinExistence type="predicted"/>
<protein>
    <submittedName>
        <fullName evidence="1">Uncharacterized protein</fullName>
    </submittedName>
</protein>
<dbReference type="Proteomes" id="UP000250078">
    <property type="component" value="Unassembled WGS sequence"/>
</dbReference>
<evidence type="ECO:0000313" key="2">
    <source>
        <dbReference type="Proteomes" id="UP000250078"/>
    </source>
</evidence>
<sequence length="123" mass="14273">MVSQASQLPQPLSLNDLLRRHCRDRLYVPPLRWTVQHLQLLKCRFVPRPRTPQPASPTRARLTPPSESEQSEEVSKHPPKQEDTGLQRAIRRLTRGNNLLFKRWGLKRLLRALSNDDVVTTLP</sequence>
<evidence type="ECO:0000313" key="1">
    <source>
        <dbReference type="EMBL" id="OCK87547.1"/>
    </source>
</evidence>